<dbReference type="Proteomes" id="UP000225972">
    <property type="component" value="Unassembled WGS sequence"/>
</dbReference>
<dbReference type="PANTHER" id="PTHR30472:SF25">
    <property type="entry name" value="ABC TRANSPORTER PERMEASE PROTEIN MJ0876-RELATED"/>
    <property type="match status" value="1"/>
</dbReference>
<evidence type="ECO:0000313" key="9">
    <source>
        <dbReference type="EMBL" id="SMX27745.1"/>
    </source>
</evidence>
<dbReference type="AlphaFoldDB" id="A0A238JBE7"/>
<evidence type="ECO:0000256" key="5">
    <source>
        <dbReference type="ARBA" id="ARBA00022692"/>
    </source>
</evidence>
<dbReference type="Pfam" id="PF01032">
    <property type="entry name" value="FecCD"/>
    <property type="match status" value="1"/>
</dbReference>
<dbReference type="FunFam" id="1.10.3470.10:FF:000001">
    <property type="entry name" value="Vitamin B12 ABC transporter permease BtuC"/>
    <property type="match status" value="1"/>
</dbReference>
<evidence type="ECO:0000256" key="4">
    <source>
        <dbReference type="ARBA" id="ARBA00022475"/>
    </source>
</evidence>
<keyword evidence="10" id="KW-1185">Reference proteome</keyword>
<dbReference type="SUPFAM" id="SSF81345">
    <property type="entry name" value="ABC transporter involved in vitamin B12 uptake, BtuC"/>
    <property type="match status" value="1"/>
</dbReference>
<dbReference type="GO" id="GO:0005886">
    <property type="term" value="C:plasma membrane"/>
    <property type="evidence" value="ECO:0007669"/>
    <property type="project" value="UniProtKB-SubCell"/>
</dbReference>
<dbReference type="InterPro" id="IPR037294">
    <property type="entry name" value="ABC_BtuC-like"/>
</dbReference>
<feature type="transmembrane region" description="Helical" evidence="8">
    <location>
        <begin position="12"/>
        <end position="33"/>
    </location>
</feature>
<feature type="transmembrane region" description="Helical" evidence="8">
    <location>
        <begin position="129"/>
        <end position="150"/>
    </location>
</feature>
<evidence type="ECO:0000256" key="6">
    <source>
        <dbReference type="ARBA" id="ARBA00022989"/>
    </source>
</evidence>
<evidence type="ECO:0000256" key="8">
    <source>
        <dbReference type="SAM" id="Phobius"/>
    </source>
</evidence>
<feature type="transmembrane region" description="Helical" evidence="8">
    <location>
        <begin position="73"/>
        <end position="94"/>
    </location>
</feature>
<evidence type="ECO:0000313" key="10">
    <source>
        <dbReference type="Proteomes" id="UP000225972"/>
    </source>
</evidence>
<keyword evidence="5 8" id="KW-0812">Transmembrane</keyword>
<keyword evidence="7 8" id="KW-0472">Membrane</keyword>
<evidence type="ECO:0000256" key="3">
    <source>
        <dbReference type="ARBA" id="ARBA00022448"/>
    </source>
</evidence>
<feature type="transmembrane region" description="Helical" evidence="8">
    <location>
        <begin position="250"/>
        <end position="281"/>
    </location>
</feature>
<comment type="similarity">
    <text evidence="2">Belongs to the binding-protein-dependent transport system permease family. FecCD subfamily.</text>
</comment>
<evidence type="ECO:0000256" key="7">
    <source>
        <dbReference type="ARBA" id="ARBA00023136"/>
    </source>
</evidence>
<reference evidence="10" key="1">
    <citation type="submission" date="2017-05" db="EMBL/GenBank/DDBJ databases">
        <authorList>
            <person name="Rodrigo-Torres L."/>
            <person name="Arahal R. D."/>
            <person name="Lucena T."/>
        </authorList>
    </citation>
    <scope>NUCLEOTIDE SEQUENCE [LARGE SCALE GENOMIC DNA]</scope>
    <source>
        <strain evidence="10">CECT 8649</strain>
    </source>
</reference>
<name>A0A238JBE7_9RHOB</name>
<organism evidence="9 10">
    <name type="scientific">Pelagimonas phthalicica</name>
    <dbReference type="NCBI Taxonomy" id="1037362"/>
    <lineage>
        <taxon>Bacteria</taxon>
        <taxon>Pseudomonadati</taxon>
        <taxon>Pseudomonadota</taxon>
        <taxon>Alphaproteobacteria</taxon>
        <taxon>Rhodobacterales</taxon>
        <taxon>Roseobacteraceae</taxon>
        <taxon>Pelagimonas</taxon>
    </lineage>
</organism>
<dbReference type="InterPro" id="IPR000522">
    <property type="entry name" value="ABC_transptr_permease_BtuC"/>
</dbReference>
<evidence type="ECO:0000256" key="1">
    <source>
        <dbReference type="ARBA" id="ARBA00004651"/>
    </source>
</evidence>
<feature type="transmembrane region" description="Helical" evidence="8">
    <location>
        <begin position="162"/>
        <end position="184"/>
    </location>
</feature>
<proteinExistence type="inferred from homology"/>
<keyword evidence="3" id="KW-0813">Transport</keyword>
<evidence type="ECO:0000256" key="2">
    <source>
        <dbReference type="ARBA" id="ARBA00007935"/>
    </source>
</evidence>
<keyword evidence="6 8" id="KW-1133">Transmembrane helix</keyword>
<feature type="transmembrane region" description="Helical" evidence="8">
    <location>
        <begin position="211"/>
        <end position="229"/>
    </location>
</feature>
<dbReference type="EMBL" id="FXXP01000001">
    <property type="protein sequence ID" value="SMX27745.1"/>
    <property type="molecule type" value="Genomic_DNA"/>
</dbReference>
<accession>A0A238JBE7</accession>
<dbReference type="RefSeq" id="WP_099244133.1">
    <property type="nucleotide sequence ID" value="NZ_FXXP01000001.1"/>
</dbReference>
<comment type="subcellular location">
    <subcellularLocation>
        <location evidence="1">Cell membrane</location>
        <topology evidence="1">Multi-pass membrane protein</topology>
    </subcellularLocation>
</comment>
<sequence length="351" mass="35698">MTNTKFGGLTPAVSLLIGAAIAIAALGFALVIGETRIPLDSVWNVLRIEAGYPAPEVNPIDHGILWSYRLPRAIMAMACGASLALSGVVLQALLRNPLSDPYILGLSAGASTGAVAVAILGFGAGALTLSGGAFIGALLAFGFVAFLARLARGNSAAATSSLALLLAGVAGAQLFHALTALIIAKSADANQARGIMFWMMGNLSGSRWPDIYLAVPVALAGAGVIFAHFRALDAMTFGREAAQSMGIRTGLVMTILIGTTALLTAVMVSMTGAIGFVGLVVPHAMRFLVGVRHVRLIPASALAGGVFLILADIVSRILIPGQAMPIGVVTALVGAPAFAIILVRSSRAHSG</sequence>
<dbReference type="PANTHER" id="PTHR30472">
    <property type="entry name" value="FERRIC ENTEROBACTIN TRANSPORT SYSTEM PERMEASE PROTEIN"/>
    <property type="match status" value="1"/>
</dbReference>
<dbReference type="OrthoDB" id="9811975at2"/>
<protein>
    <submittedName>
        <fullName evidence="9">Putative ABC transporter permease protein</fullName>
    </submittedName>
</protein>
<gene>
    <name evidence="9" type="ORF">TRP8649_01855</name>
</gene>
<keyword evidence="4" id="KW-1003">Cell membrane</keyword>
<feature type="transmembrane region" description="Helical" evidence="8">
    <location>
        <begin position="101"/>
        <end position="123"/>
    </location>
</feature>
<dbReference type="Gene3D" id="1.10.3470.10">
    <property type="entry name" value="ABC transporter involved in vitamin B12 uptake, BtuC"/>
    <property type="match status" value="1"/>
</dbReference>
<feature type="transmembrane region" description="Helical" evidence="8">
    <location>
        <begin position="323"/>
        <end position="343"/>
    </location>
</feature>
<feature type="transmembrane region" description="Helical" evidence="8">
    <location>
        <begin position="293"/>
        <end position="311"/>
    </location>
</feature>
<dbReference type="GO" id="GO:0033214">
    <property type="term" value="P:siderophore-iron import into cell"/>
    <property type="evidence" value="ECO:0007669"/>
    <property type="project" value="TreeGrafter"/>
</dbReference>
<dbReference type="CDD" id="cd06550">
    <property type="entry name" value="TM_ABC_iron-siderophores_like"/>
    <property type="match status" value="1"/>
</dbReference>
<dbReference type="GO" id="GO:0022857">
    <property type="term" value="F:transmembrane transporter activity"/>
    <property type="evidence" value="ECO:0007669"/>
    <property type="project" value="InterPro"/>
</dbReference>